<dbReference type="EMBL" id="QGKX02000095">
    <property type="protein sequence ID" value="KAF3570200.1"/>
    <property type="molecule type" value="Genomic_DNA"/>
</dbReference>
<dbReference type="InterPro" id="IPR032640">
    <property type="entry name" value="AMPK1_CBM"/>
</dbReference>
<reference evidence="2" key="1">
    <citation type="submission" date="2019-12" db="EMBL/GenBank/DDBJ databases">
        <title>Genome sequencing and annotation of Brassica cretica.</title>
        <authorList>
            <person name="Studholme D.J."/>
            <person name="Sarris P."/>
        </authorList>
    </citation>
    <scope>NUCLEOTIDE SEQUENCE</scope>
    <source>
        <strain evidence="2">PFS-109/04</strain>
        <tissue evidence="2">Leaf</tissue>
    </source>
</reference>
<dbReference type="Pfam" id="PF16561">
    <property type="entry name" value="AMPK1_CBM"/>
    <property type="match status" value="1"/>
</dbReference>
<dbReference type="InterPro" id="IPR014756">
    <property type="entry name" value="Ig_E-set"/>
</dbReference>
<comment type="caution">
    <text evidence="2">The sequence shown here is derived from an EMBL/GenBank/DDBJ whole genome shotgun (WGS) entry which is preliminary data.</text>
</comment>
<dbReference type="AlphaFoldDB" id="A0A8S9RBQ5"/>
<feature type="domain" description="AMP-activated protein kinase glycogen-binding" evidence="1">
    <location>
        <begin position="22"/>
        <end position="72"/>
    </location>
</feature>
<dbReference type="SUPFAM" id="SSF81296">
    <property type="entry name" value="E set domains"/>
    <property type="match status" value="1"/>
</dbReference>
<gene>
    <name evidence="2" type="ORF">F2Q69_00063654</name>
</gene>
<dbReference type="Gene3D" id="2.60.40.10">
    <property type="entry name" value="Immunoglobulins"/>
    <property type="match status" value="1"/>
</dbReference>
<evidence type="ECO:0000313" key="2">
    <source>
        <dbReference type="EMBL" id="KAF3570200.1"/>
    </source>
</evidence>
<sequence>MFGSTLANNRGNSAASAQLVTPTRFVWPYGGTRVFLSGSFTRWTEHVPMSPLEGCPSVFQVICNLTPGYHQVNNLFLLRVESLLEHLYPYRLSATSMLLMHLV</sequence>
<evidence type="ECO:0000313" key="3">
    <source>
        <dbReference type="Proteomes" id="UP000712600"/>
    </source>
</evidence>
<dbReference type="GO" id="GO:0009507">
    <property type="term" value="C:chloroplast"/>
    <property type="evidence" value="ECO:0007669"/>
    <property type="project" value="UniProtKB-ARBA"/>
</dbReference>
<dbReference type="InterPro" id="IPR013783">
    <property type="entry name" value="Ig-like_fold"/>
</dbReference>
<evidence type="ECO:0000259" key="1">
    <source>
        <dbReference type="Pfam" id="PF16561"/>
    </source>
</evidence>
<name>A0A8S9RBQ5_BRACR</name>
<protein>
    <recommendedName>
        <fullName evidence="1">AMP-activated protein kinase glycogen-binding domain-containing protein</fullName>
    </recommendedName>
</protein>
<dbReference type="CDD" id="cd02859">
    <property type="entry name" value="E_set_AMPKbeta_like_N"/>
    <property type="match status" value="1"/>
</dbReference>
<accession>A0A8S9RBQ5</accession>
<organism evidence="2 3">
    <name type="scientific">Brassica cretica</name>
    <name type="common">Mustard</name>
    <dbReference type="NCBI Taxonomy" id="69181"/>
    <lineage>
        <taxon>Eukaryota</taxon>
        <taxon>Viridiplantae</taxon>
        <taxon>Streptophyta</taxon>
        <taxon>Embryophyta</taxon>
        <taxon>Tracheophyta</taxon>
        <taxon>Spermatophyta</taxon>
        <taxon>Magnoliopsida</taxon>
        <taxon>eudicotyledons</taxon>
        <taxon>Gunneridae</taxon>
        <taxon>Pentapetalae</taxon>
        <taxon>rosids</taxon>
        <taxon>malvids</taxon>
        <taxon>Brassicales</taxon>
        <taxon>Brassicaceae</taxon>
        <taxon>Brassiceae</taxon>
        <taxon>Brassica</taxon>
    </lineage>
</organism>
<proteinExistence type="predicted"/>
<dbReference type="Proteomes" id="UP000712600">
    <property type="component" value="Unassembled WGS sequence"/>
</dbReference>